<accession>A0A0F9RBR4</accession>
<evidence type="ECO:0000256" key="3">
    <source>
        <dbReference type="ARBA" id="ARBA00001946"/>
    </source>
</evidence>
<dbReference type="Pfam" id="PF01351">
    <property type="entry name" value="RNase_HII"/>
    <property type="match status" value="1"/>
</dbReference>
<evidence type="ECO:0000256" key="10">
    <source>
        <dbReference type="ARBA" id="ARBA00022722"/>
    </source>
</evidence>
<evidence type="ECO:0000313" key="16">
    <source>
        <dbReference type="EMBL" id="KKN52324.1"/>
    </source>
</evidence>
<comment type="function">
    <text evidence="4">Endonuclease that specifically degrades the RNA of RNA-DNA hybrids.</text>
</comment>
<dbReference type="CDD" id="cd06590">
    <property type="entry name" value="RNase_HII_bacteria_HIII_like"/>
    <property type="match status" value="1"/>
</dbReference>
<dbReference type="Gene3D" id="3.30.420.10">
    <property type="entry name" value="Ribonuclease H-like superfamily/Ribonuclease H"/>
    <property type="match status" value="1"/>
</dbReference>
<dbReference type="GO" id="GO:0004523">
    <property type="term" value="F:RNA-DNA hybrid ribonuclease activity"/>
    <property type="evidence" value="ECO:0007669"/>
    <property type="project" value="UniProtKB-EC"/>
</dbReference>
<dbReference type="GO" id="GO:0005737">
    <property type="term" value="C:cytoplasm"/>
    <property type="evidence" value="ECO:0007669"/>
    <property type="project" value="UniProtKB-SubCell"/>
</dbReference>
<keyword evidence="11" id="KW-0479">Metal-binding</keyword>
<dbReference type="GO" id="GO:0003723">
    <property type="term" value="F:RNA binding"/>
    <property type="evidence" value="ECO:0007669"/>
    <property type="project" value="InterPro"/>
</dbReference>
<keyword evidence="13" id="KW-0378">Hydrolase</keyword>
<keyword evidence="10" id="KW-0540">Nuclease</keyword>
<evidence type="ECO:0000259" key="15">
    <source>
        <dbReference type="PROSITE" id="PS51975"/>
    </source>
</evidence>
<evidence type="ECO:0000256" key="14">
    <source>
        <dbReference type="ARBA" id="ARBA00022842"/>
    </source>
</evidence>
<dbReference type="PROSITE" id="PS51975">
    <property type="entry name" value="RNASE_H_2"/>
    <property type="match status" value="1"/>
</dbReference>
<evidence type="ECO:0000256" key="9">
    <source>
        <dbReference type="ARBA" id="ARBA00022490"/>
    </source>
</evidence>
<dbReference type="GO" id="GO:0046872">
    <property type="term" value="F:metal ion binding"/>
    <property type="evidence" value="ECO:0007669"/>
    <property type="project" value="UniProtKB-KW"/>
</dbReference>
<dbReference type="InterPro" id="IPR004641">
    <property type="entry name" value="RNase_HIII"/>
</dbReference>
<feature type="domain" description="RNase H type-2" evidence="15">
    <location>
        <begin position="11"/>
        <end position="222"/>
    </location>
</feature>
<evidence type="ECO:0000256" key="6">
    <source>
        <dbReference type="ARBA" id="ARBA00008378"/>
    </source>
</evidence>
<gene>
    <name evidence="16" type="ORF">LCGC14_0613700</name>
</gene>
<keyword evidence="9" id="KW-0963">Cytoplasm</keyword>
<dbReference type="GO" id="GO:0006298">
    <property type="term" value="P:mismatch repair"/>
    <property type="evidence" value="ECO:0007669"/>
    <property type="project" value="TreeGrafter"/>
</dbReference>
<evidence type="ECO:0000256" key="11">
    <source>
        <dbReference type="ARBA" id="ARBA00022723"/>
    </source>
</evidence>
<comment type="catalytic activity">
    <reaction evidence="1">
        <text>Endonucleolytic cleavage to 5'-phosphomonoester.</text>
        <dbReference type="EC" id="3.1.26.4"/>
    </reaction>
</comment>
<comment type="subcellular location">
    <subcellularLocation>
        <location evidence="5">Cytoplasm</location>
    </subcellularLocation>
</comment>
<dbReference type="InterPro" id="IPR001352">
    <property type="entry name" value="RNase_HII/HIII"/>
</dbReference>
<dbReference type="InterPro" id="IPR024567">
    <property type="entry name" value="RNase_HII/HIII_dom"/>
</dbReference>
<dbReference type="InterPro" id="IPR012337">
    <property type="entry name" value="RNaseH-like_sf"/>
</dbReference>
<name>A0A0F9RBR4_9ZZZZ</name>
<dbReference type="NCBIfam" id="TIGR00716">
    <property type="entry name" value="rnhC"/>
    <property type="match status" value="1"/>
</dbReference>
<dbReference type="GO" id="GO:0043137">
    <property type="term" value="P:DNA replication, removal of RNA primer"/>
    <property type="evidence" value="ECO:0007669"/>
    <property type="project" value="TreeGrafter"/>
</dbReference>
<protein>
    <recommendedName>
        <fullName evidence="8">Ribonuclease HIII</fullName>
        <ecNumber evidence="7">3.1.26.4</ecNumber>
    </recommendedName>
</protein>
<evidence type="ECO:0000256" key="2">
    <source>
        <dbReference type="ARBA" id="ARBA00001936"/>
    </source>
</evidence>
<dbReference type="EMBL" id="LAZR01001024">
    <property type="protein sequence ID" value="KKN52324.1"/>
    <property type="molecule type" value="Genomic_DNA"/>
</dbReference>
<organism evidence="16">
    <name type="scientific">marine sediment metagenome</name>
    <dbReference type="NCBI Taxonomy" id="412755"/>
    <lineage>
        <taxon>unclassified sequences</taxon>
        <taxon>metagenomes</taxon>
        <taxon>ecological metagenomes</taxon>
    </lineage>
</organism>
<dbReference type="PANTHER" id="PTHR10954:SF23">
    <property type="entry name" value="RIBONUCLEASE"/>
    <property type="match status" value="1"/>
</dbReference>
<keyword evidence="14" id="KW-0460">Magnesium</keyword>
<dbReference type="EC" id="3.1.26.4" evidence="7"/>
<evidence type="ECO:0000256" key="5">
    <source>
        <dbReference type="ARBA" id="ARBA00004496"/>
    </source>
</evidence>
<comment type="caution">
    <text evidence="16">The sequence shown here is derived from an EMBL/GenBank/DDBJ whole genome shotgun (WGS) entry which is preliminary data.</text>
</comment>
<evidence type="ECO:0000256" key="13">
    <source>
        <dbReference type="ARBA" id="ARBA00022801"/>
    </source>
</evidence>
<dbReference type="InterPro" id="IPR036397">
    <property type="entry name" value="RNaseH_sf"/>
</dbReference>
<reference evidence="16" key="1">
    <citation type="journal article" date="2015" name="Nature">
        <title>Complex archaea that bridge the gap between prokaryotes and eukaryotes.</title>
        <authorList>
            <person name="Spang A."/>
            <person name="Saw J.H."/>
            <person name="Jorgensen S.L."/>
            <person name="Zaremba-Niedzwiedzka K."/>
            <person name="Martijn J."/>
            <person name="Lind A.E."/>
            <person name="van Eijk R."/>
            <person name="Schleper C."/>
            <person name="Guy L."/>
            <person name="Ettema T.J."/>
        </authorList>
    </citation>
    <scope>NUCLEOTIDE SEQUENCE</scope>
</reference>
<evidence type="ECO:0000256" key="8">
    <source>
        <dbReference type="ARBA" id="ARBA00021407"/>
    </source>
</evidence>
<keyword evidence="12" id="KW-0255">Endonuclease</keyword>
<dbReference type="AlphaFoldDB" id="A0A0F9RBR4"/>
<sequence length="222" mass="24967">MRQSKLFPPETGHIGTDESGKGDYFGPLVVAGVFVPEGQQNVLTELGIRDSKKISDNRIRELATLLKKGYKHSLVAIGPERYNELYEKLRNLNKILAWAHSRVIENILEEVNCSVAVTDQFGDKSFVINALMKKGREIELIQRPKAEEDLAVAAASILARAEFLRRLYFLSQDIGMDLPKGASSLVDEAGLRLVKLHKVEILDKIAKKHFKITRRIMASLEE</sequence>
<dbReference type="PANTHER" id="PTHR10954">
    <property type="entry name" value="RIBONUCLEASE H2 SUBUNIT A"/>
    <property type="match status" value="1"/>
</dbReference>
<comment type="cofactor">
    <cofactor evidence="3">
        <name>Mg(2+)</name>
        <dbReference type="ChEBI" id="CHEBI:18420"/>
    </cofactor>
</comment>
<proteinExistence type="inferred from homology"/>
<evidence type="ECO:0000256" key="1">
    <source>
        <dbReference type="ARBA" id="ARBA00000077"/>
    </source>
</evidence>
<evidence type="ECO:0000256" key="7">
    <source>
        <dbReference type="ARBA" id="ARBA00012180"/>
    </source>
</evidence>
<evidence type="ECO:0000256" key="4">
    <source>
        <dbReference type="ARBA" id="ARBA00004065"/>
    </source>
</evidence>
<comment type="cofactor">
    <cofactor evidence="2">
        <name>Mn(2+)</name>
        <dbReference type="ChEBI" id="CHEBI:29035"/>
    </cofactor>
</comment>
<dbReference type="SUPFAM" id="SSF53098">
    <property type="entry name" value="Ribonuclease H-like"/>
    <property type="match status" value="1"/>
</dbReference>
<dbReference type="GO" id="GO:0032299">
    <property type="term" value="C:ribonuclease H2 complex"/>
    <property type="evidence" value="ECO:0007669"/>
    <property type="project" value="TreeGrafter"/>
</dbReference>
<evidence type="ECO:0000256" key="12">
    <source>
        <dbReference type="ARBA" id="ARBA00022759"/>
    </source>
</evidence>
<comment type="similarity">
    <text evidence="6">Belongs to the RNase HII family. RnhC subfamily.</text>
</comment>